<dbReference type="PANTHER" id="PTHR36983:SF2">
    <property type="entry name" value="DNAJ HOMOLOG SUBFAMILY C MEMBER 13"/>
    <property type="match status" value="1"/>
</dbReference>
<dbReference type="Pfam" id="PF19432">
    <property type="entry name" value="RME-8_N"/>
    <property type="match status" value="1"/>
</dbReference>
<dbReference type="InterPro" id="IPR001623">
    <property type="entry name" value="DnaJ_domain"/>
</dbReference>
<organism evidence="2 3">
    <name type="scientific">Hypothenemus hampei</name>
    <name type="common">Coffee berry borer</name>
    <dbReference type="NCBI Taxonomy" id="57062"/>
    <lineage>
        <taxon>Eukaryota</taxon>
        <taxon>Metazoa</taxon>
        <taxon>Ecdysozoa</taxon>
        <taxon>Arthropoda</taxon>
        <taxon>Hexapoda</taxon>
        <taxon>Insecta</taxon>
        <taxon>Pterygota</taxon>
        <taxon>Neoptera</taxon>
        <taxon>Endopterygota</taxon>
        <taxon>Coleoptera</taxon>
        <taxon>Polyphaga</taxon>
        <taxon>Cucujiformia</taxon>
        <taxon>Curculionidae</taxon>
        <taxon>Scolytinae</taxon>
        <taxon>Hypothenemus</taxon>
    </lineage>
</organism>
<evidence type="ECO:0000313" key="3">
    <source>
        <dbReference type="Proteomes" id="UP001566132"/>
    </source>
</evidence>
<dbReference type="CDD" id="cd06257">
    <property type="entry name" value="DnaJ"/>
    <property type="match status" value="1"/>
</dbReference>
<dbReference type="SUPFAM" id="SSF48371">
    <property type="entry name" value="ARM repeat"/>
    <property type="match status" value="2"/>
</dbReference>
<gene>
    <name evidence="2" type="ORF">ABEB36_007404</name>
</gene>
<dbReference type="PANTHER" id="PTHR36983">
    <property type="entry name" value="DNAJ HOMOLOG SUBFAMILY C MEMBER 13"/>
    <property type="match status" value="1"/>
</dbReference>
<dbReference type="Pfam" id="PF14237">
    <property type="entry name" value="GYF_2"/>
    <property type="match status" value="1"/>
</dbReference>
<name>A0ABD1ETZ8_HYPHA</name>
<dbReference type="InterPro" id="IPR044978">
    <property type="entry name" value="GRV2/DNAJC13"/>
</dbReference>
<dbReference type="FunFam" id="1.10.287.110:FF:000007">
    <property type="entry name" value="DnaJ (Hsp40) homolog, subfamily C, member 13"/>
    <property type="match status" value="1"/>
</dbReference>
<protein>
    <recommendedName>
        <fullName evidence="1">J domain-containing protein</fullName>
    </recommendedName>
</protein>
<accession>A0ABD1ETZ8</accession>
<dbReference type="PROSITE" id="PS50076">
    <property type="entry name" value="DNAJ_2"/>
    <property type="match status" value="1"/>
</dbReference>
<dbReference type="InterPro" id="IPR036869">
    <property type="entry name" value="J_dom_sf"/>
</dbReference>
<dbReference type="InterPro" id="IPR016024">
    <property type="entry name" value="ARM-type_fold"/>
</dbReference>
<sequence length="2236" mass="255123">MMPLSDNHDIACFLVTKHSWKGKYKRIFSIGTKGVTTYNPSTFEVTNKWAYNEFYSIQPVAGNSKSGNNSANEFQIRVKKEKKLNKIVFSTEYRTHLISETMKFSHLFIEKPKEIYRYQAYKHHWSDIRLPILLEVTPYSLDQLDPTSNTVLASYNYKDFEGICTVSDYPGGFVIACGGFSRLHLFQTVDFEEIKIKLVENASLFLGIKIKVLEQLITLEDFQKERFGKYSEDEYLTSASEFFVHKIHKARHSDPVRRIFCLSEYCLLERDPQTYSICTLQPLCDIFALVRDSDNPQLFSIEYVNGQIRSYTSTDRDSLLASLLDGVRASGNKDVYITMHFTPRGLRLGPLHIPVEEEVESLHLKLFQTSLPEVSFANCVKRFNANISYSGLLYSVTQEGIFSENKEKLIISALQALVSRGGDQKSISLAELESQFQALRRLFASKIGFAAFTKLQGLRESMGLKVVTALKRNNHGVTHAAIDMICALMHPMHDDYDLKQEQLNKSSLLQTKSFLESLLNMWTIHISQGMGALVVSSMLDFLTFALCVPYSETTDGKHFDILLEMVAERGRVLFKLFQHPSMAIVKGVGLVMRALIEEGDSEVAVKMQNLSLAEGALPRHLLSALYTQGSDGRMLTHRQLSRHLIGLWVTGNPIAMGLLKRIMPPGLIAFLDSQDPVPKEAKEQELLNHRDNLKIAQDHAMKSRKNPNWITVERQLKNVEKHVEYYTNLALQHWGSKIGISVKREEKMKERPIVLRKRRERVKAESNWPLFYWNFSRDHSLPNLIWNHKTREELRAALDNEIRTFSSDKELAGNALVAWNHQEFELNYQCLADEVKIGDYYLRLLLEMDDSNDDSPIRKSYEFFNDLYHRFLLTNKWEMKCMCLQAMAIVYGRYFEDIGPFSDTKYIVVMLERCLEKMERDRLVIFIGKLMLHRKNVRDLIDVGGAKILVDLMTLAHLHISRAVIHTQTNVIAAGPNMTIEQKPEWHYNTDEGRKGPITLDQLKELFAKGVITSKTRCWAMGLESWRSLVQLPQLKWCFLAKGNPVLNESDLATHILNVLIQMCEYYPSRDVDGAIVRPLPKIKRILSEQAVLSHIVQLLLTFDPILVEKVSTLLCEIMTDNPEMSKVHLTGVFYFILMYTGSNVLPIARFLQLTHMKQAFKIDETRTTVAQNSILGRLLPEAMINYLENHGAEKFAHIFLGEFDTPEAIWNSQMRRMLIERIAAHIADFTPRLRSHTMARYLYIAIPTIRYPQLERELFCNIFYLRHLCDSVKFPNWPIPDPVALLKDVLETWKCEVEKKPPQMTVEEAYKNLGLQGTSHEESAVRKAYYKLAQQYHPDKNPNGRERFEEVNQAYEFLCSRASWNLDGPNPNNIVLLLKTQSILFHRHSEELKPYKYSGYPQLITTIQLETKDEQLFSKSEPLLASAAELAYHTVNCSALNAEELRRQNGLEVLLEAFNRCVDVLNRSSKPEDVGVQVCIHITRCFSVAAQFPACRERIINLPQLIKDLCRILQFKHLTKLCSATTECISALAVDPILQLELLKGGALWHLLLFIFKYDFTLEEGGIESNEETNEQEVSNRLARESLKACATMAGLYSENNVLILDILKSLLTPYVVSHLTNDHPEEILKILNSNTETPYLIWNNETRSELVDLLNEQIDTREHVDFNVATSFKFSAHREELVIGGVFIKIYNQQPAFPVQNPKNFVVDLLGFLQNQSEFLFNLANVAYSVTKNNKLNHSAMALRALANVIRNNAAVELQCLGHFRLLFCLLSVNDVPIQSETLNVIAVVTRNNECISDIASCEVLHFLLLALYDLSEHHQQLVEILSALVTNTKIVKEALNKGAVLYLLNLFCNSMNFQVRQSAAELLARMTVDKLVGPKVKIATEAFLPPIFLDAMRDSPETSINMLESSHEHPELIWNDEARNRVCTIISRLADEFYNEQSSNSSIQWKKPDTNGVSTLIDPNEIIIGGVYLRLFIENPAWTLRKPREFLSELLEVCLDNMSKETPNENLLELSTNALCALLQTQPSLLELIPSFGHIPRICQQMGSNTRLTIIPKSAILILKALSMSNLCIAAISETQCMHPLKKAMQARKDMTAVACEALSRLFASSQDQLVKQALDVEFIQFLLQLLEQRLDLMENPAMTKAQIVNALKSMTRSLMYGEQVSAILEKSAVWAEYKDQKHDLFITNSNLSGYLTGLPTPAGYLTQGSANSLQVVPPPVHREDPLLKHDGF</sequence>
<dbReference type="InterPro" id="IPR025640">
    <property type="entry name" value="GYF_2"/>
</dbReference>
<dbReference type="SMART" id="SM00271">
    <property type="entry name" value="DnaJ"/>
    <property type="match status" value="1"/>
</dbReference>
<dbReference type="EMBL" id="JBDJPC010000005">
    <property type="protein sequence ID" value="KAL1502231.1"/>
    <property type="molecule type" value="Genomic_DNA"/>
</dbReference>
<reference evidence="2 3" key="1">
    <citation type="submission" date="2024-05" db="EMBL/GenBank/DDBJ databases">
        <title>Genetic variation in Jamaican populations of the coffee berry borer (Hypothenemus hampei).</title>
        <authorList>
            <person name="Errbii M."/>
            <person name="Myrie A."/>
        </authorList>
    </citation>
    <scope>NUCLEOTIDE SEQUENCE [LARGE SCALE GENOMIC DNA]</scope>
    <source>
        <strain evidence="2">JA-Hopewell-2020-01-JO</strain>
        <tissue evidence="2">Whole body</tissue>
    </source>
</reference>
<dbReference type="Gene3D" id="1.10.287.110">
    <property type="entry name" value="DnaJ domain"/>
    <property type="match status" value="1"/>
</dbReference>
<evidence type="ECO:0000313" key="2">
    <source>
        <dbReference type="EMBL" id="KAL1502231.1"/>
    </source>
</evidence>
<dbReference type="InterPro" id="IPR011989">
    <property type="entry name" value="ARM-like"/>
</dbReference>
<feature type="domain" description="J" evidence="1">
    <location>
        <begin position="1309"/>
        <end position="1364"/>
    </location>
</feature>
<dbReference type="Proteomes" id="UP001566132">
    <property type="component" value="Unassembled WGS sequence"/>
</dbReference>
<keyword evidence="3" id="KW-1185">Reference proteome</keyword>
<dbReference type="Gene3D" id="1.25.10.10">
    <property type="entry name" value="Leucine-rich Repeat Variant"/>
    <property type="match status" value="2"/>
</dbReference>
<dbReference type="Pfam" id="PF00226">
    <property type="entry name" value="DnaJ"/>
    <property type="match status" value="1"/>
</dbReference>
<dbReference type="InterPro" id="IPR045802">
    <property type="entry name" value="GRV2/DNAJC13_N"/>
</dbReference>
<comment type="caution">
    <text evidence="2">The sequence shown here is derived from an EMBL/GenBank/DDBJ whole genome shotgun (WGS) entry which is preliminary data.</text>
</comment>
<evidence type="ECO:0000259" key="1">
    <source>
        <dbReference type="PROSITE" id="PS50076"/>
    </source>
</evidence>
<proteinExistence type="predicted"/>